<organism evidence="5 6">
    <name type="scientific">Erythrobacter mangrovi</name>
    <dbReference type="NCBI Taxonomy" id="2739433"/>
    <lineage>
        <taxon>Bacteria</taxon>
        <taxon>Pseudomonadati</taxon>
        <taxon>Pseudomonadota</taxon>
        <taxon>Alphaproteobacteria</taxon>
        <taxon>Sphingomonadales</taxon>
        <taxon>Erythrobacteraceae</taxon>
        <taxon>Erythrobacter/Porphyrobacter group</taxon>
        <taxon>Erythrobacter</taxon>
    </lineage>
</organism>
<evidence type="ECO:0000313" key="6">
    <source>
        <dbReference type="Proteomes" id="UP000504693"/>
    </source>
</evidence>
<evidence type="ECO:0000259" key="4">
    <source>
        <dbReference type="PROSITE" id="PS50111"/>
    </source>
</evidence>
<name>A0A7D4BAM8_9SPHN</name>
<dbReference type="RefSeq" id="WP_173214829.1">
    <property type="nucleotide sequence ID" value="NZ_CP053921.1"/>
</dbReference>
<dbReference type="GO" id="GO:0007165">
    <property type="term" value="P:signal transduction"/>
    <property type="evidence" value="ECO:0007669"/>
    <property type="project" value="UniProtKB-KW"/>
</dbReference>
<feature type="domain" description="Methyl-accepting transducer" evidence="4">
    <location>
        <begin position="166"/>
        <end position="413"/>
    </location>
</feature>
<dbReference type="PROSITE" id="PS50111">
    <property type="entry name" value="CHEMOTAXIS_TRANSDUC_2"/>
    <property type="match status" value="1"/>
</dbReference>
<keyword evidence="6" id="KW-1185">Reference proteome</keyword>
<dbReference type="PANTHER" id="PTHR32089:SF112">
    <property type="entry name" value="LYSOZYME-LIKE PROTEIN-RELATED"/>
    <property type="match status" value="1"/>
</dbReference>
<dbReference type="EMBL" id="CP053921">
    <property type="protein sequence ID" value="QKG71761.1"/>
    <property type="molecule type" value="Genomic_DNA"/>
</dbReference>
<dbReference type="InterPro" id="IPR012292">
    <property type="entry name" value="Globin/Proto"/>
</dbReference>
<dbReference type="GO" id="GO:0019825">
    <property type="term" value="F:oxygen binding"/>
    <property type="evidence" value="ECO:0007669"/>
    <property type="project" value="InterPro"/>
</dbReference>
<dbReference type="Gene3D" id="1.10.490.10">
    <property type="entry name" value="Globins"/>
    <property type="match status" value="1"/>
</dbReference>
<dbReference type="Proteomes" id="UP000504693">
    <property type="component" value="Chromosome"/>
</dbReference>
<evidence type="ECO:0000256" key="1">
    <source>
        <dbReference type="ARBA" id="ARBA00023224"/>
    </source>
</evidence>
<accession>A0A7D4BAM8</accession>
<evidence type="ECO:0000256" key="3">
    <source>
        <dbReference type="SAM" id="Coils"/>
    </source>
</evidence>
<keyword evidence="1 2" id="KW-0807">Transducer</keyword>
<keyword evidence="3" id="KW-0175">Coiled coil</keyword>
<dbReference type="PANTHER" id="PTHR32089">
    <property type="entry name" value="METHYL-ACCEPTING CHEMOTAXIS PROTEIN MCPB"/>
    <property type="match status" value="1"/>
</dbReference>
<evidence type="ECO:0000256" key="2">
    <source>
        <dbReference type="PROSITE-ProRule" id="PRU00284"/>
    </source>
</evidence>
<gene>
    <name evidence="5" type="ORF">HQR01_10540</name>
</gene>
<dbReference type="Gene3D" id="1.10.287.950">
    <property type="entry name" value="Methyl-accepting chemotaxis protein"/>
    <property type="match status" value="1"/>
</dbReference>
<dbReference type="GO" id="GO:0016020">
    <property type="term" value="C:membrane"/>
    <property type="evidence" value="ECO:0007669"/>
    <property type="project" value="InterPro"/>
</dbReference>
<protein>
    <recommendedName>
        <fullName evidence="4">Methyl-accepting transducer domain-containing protein</fullName>
    </recommendedName>
</protein>
<dbReference type="SMART" id="SM00283">
    <property type="entry name" value="MA"/>
    <property type="match status" value="1"/>
</dbReference>
<sequence length="446" mass="48427">MGRATISQNRIDTEERKRFFAIGAYEEQLLTQIWSEVESHLDWIMEPMQARLEGQVADGTIAADFNVMGAVAALRECIITHFGRPLDEQWMKVAAGVGNWITANETDPYRVIGLMHLSFTRVQALAVENARDAEDRAHRLRVLGAVNLMGTELAVTRVNRIARYREAERRNAIAERMRTNIATLVSETNRRGAQMAKVAGHAKQSTHALVSDATDIAMAAEQSAQVMVNAARESAELVESIDGTRNSVDEISRVSQDAAREADGASEVISALSQHTREIESVVAMIRGIADLTRMLALNATIEAAHAGEAGRGFAVVAEEVKALARQTEAATDEIVRQVAGIQSSGGHTVQANLVIAQSIGQVSQSTATFAQTMDLQLEQVTTIASMIDETAMTARAMADTVGSIRTAVSRVDEQANQIESAFAEVHRQLAQLENEVDAFLHDIAA</sequence>
<feature type="coiled-coil region" evidence="3">
    <location>
        <begin position="416"/>
        <end position="443"/>
    </location>
</feature>
<dbReference type="AlphaFoldDB" id="A0A7D4BAM8"/>
<evidence type="ECO:0000313" key="5">
    <source>
        <dbReference type="EMBL" id="QKG71761.1"/>
    </source>
</evidence>
<dbReference type="InterPro" id="IPR004089">
    <property type="entry name" value="MCPsignal_dom"/>
</dbReference>
<dbReference type="Pfam" id="PF00015">
    <property type="entry name" value="MCPsignal"/>
    <property type="match status" value="1"/>
</dbReference>
<dbReference type="GO" id="GO:0020037">
    <property type="term" value="F:heme binding"/>
    <property type="evidence" value="ECO:0007669"/>
    <property type="project" value="InterPro"/>
</dbReference>
<reference evidence="5 6" key="1">
    <citation type="submission" date="2020-05" db="EMBL/GenBank/DDBJ databases">
        <title>Erythrobacter mangrovi sp. nov., isolated from rhizosphere soil of mangrove plant (Kandelia candel).</title>
        <authorList>
            <person name="Ye Y.H."/>
        </authorList>
    </citation>
    <scope>NUCLEOTIDE SEQUENCE [LARGE SCALE GENOMIC DNA]</scope>
    <source>
        <strain evidence="5 6">EB310</strain>
    </source>
</reference>
<dbReference type="KEGG" id="emv:HQR01_10540"/>
<dbReference type="SUPFAM" id="SSF58104">
    <property type="entry name" value="Methyl-accepting chemotaxis protein (MCP) signaling domain"/>
    <property type="match status" value="1"/>
</dbReference>
<proteinExistence type="predicted"/>